<comment type="caution">
    <text evidence="2">The sequence shown here is derived from an EMBL/GenBank/DDBJ whole genome shotgun (WGS) entry which is preliminary data.</text>
</comment>
<name>A0AAV4H239_9GAST</name>
<evidence type="ECO:0000313" key="2">
    <source>
        <dbReference type="EMBL" id="GFR92107.1"/>
    </source>
</evidence>
<sequence>MVMAMANHLSEAGEDDLNQPDDNKANGGSPKQHAVNGSAFDSFEAFNTLVKTDRYGFLGGNQYTNPEDEKRLPQEKLRKRETKWLDMFVNWDKWMSKKFKKKPEHQTVDVKLRESMRTIGGCLKSMPIQWLPTISPIAPPHIRREDVTQKIIKTIEDMADNIPLKLKKYTRKPKQQED</sequence>
<gene>
    <name evidence="2" type="ORF">ElyMa_006192400</name>
</gene>
<reference evidence="2 3" key="1">
    <citation type="journal article" date="2021" name="Elife">
        <title>Chloroplast acquisition without the gene transfer in kleptoplastic sea slugs, Plakobranchus ocellatus.</title>
        <authorList>
            <person name="Maeda T."/>
            <person name="Takahashi S."/>
            <person name="Yoshida T."/>
            <person name="Shimamura S."/>
            <person name="Takaki Y."/>
            <person name="Nagai Y."/>
            <person name="Toyoda A."/>
            <person name="Suzuki Y."/>
            <person name="Arimoto A."/>
            <person name="Ishii H."/>
            <person name="Satoh N."/>
            <person name="Nishiyama T."/>
            <person name="Hasebe M."/>
            <person name="Maruyama T."/>
            <person name="Minagawa J."/>
            <person name="Obokata J."/>
            <person name="Shigenobu S."/>
        </authorList>
    </citation>
    <scope>NUCLEOTIDE SEQUENCE [LARGE SCALE GENOMIC DNA]</scope>
</reference>
<evidence type="ECO:0000313" key="3">
    <source>
        <dbReference type="Proteomes" id="UP000762676"/>
    </source>
</evidence>
<proteinExistence type="predicted"/>
<keyword evidence="3" id="KW-1185">Reference proteome</keyword>
<feature type="region of interest" description="Disordered" evidence="1">
    <location>
        <begin position="1"/>
        <end position="36"/>
    </location>
</feature>
<evidence type="ECO:0000256" key="1">
    <source>
        <dbReference type="SAM" id="MobiDB-lite"/>
    </source>
</evidence>
<accession>A0AAV4H239</accession>
<dbReference type="Proteomes" id="UP000762676">
    <property type="component" value="Unassembled WGS sequence"/>
</dbReference>
<dbReference type="EMBL" id="BMAT01012424">
    <property type="protein sequence ID" value="GFR92107.1"/>
    <property type="molecule type" value="Genomic_DNA"/>
</dbReference>
<protein>
    <submittedName>
        <fullName evidence="2">TBC1 domain family member 10B</fullName>
    </submittedName>
</protein>
<dbReference type="AlphaFoldDB" id="A0AAV4H239"/>
<organism evidence="2 3">
    <name type="scientific">Elysia marginata</name>
    <dbReference type="NCBI Taxonomy" id="1093978"/>
    <lineage>
        <taxon>Eukaryota</taxon>
        <taxon>Metazoa</taxon>
        <taxon>Spiralia</taxon>
        <taxon>Lophotrochozoa</taxon>
        <taxon>Mollusca</taxon>
        <taxon>Gastropoda</taxon>
        <taxon>Heterobranchia</taxon>
        <taxon>Euthyneura</taxon>
        <taxon>Panpulmonata</taxon>
        <taxon>Sacoglossa</taxon>
        <taxon>Placobranchoidea</taxon>
        <taxon>Plakobranchidae</taxon>
        <taxon>Elysia</taxon>
    </lineage>
</organism>